<reference evidence="3" key="2">
    <citation type="journal article" date="2021" name="PeerJ">
        <title>Extensive microbial diversity within the chicken gut microbiome revealed by metagenomics and culture.</title>
        <authorList>
            <person name="Gilroy R."/>
            <person name="Ravi A."/>
            <person name="Getino M."/>
            <person name="Pursley I."/>
            <person name="Horton D.L."/>
            <person name="Alikhan N.F."/>
            <person name="Baker D."/>
            <person name="Gharbi K."/>
            <person name="Hall N."/>
            <person name="Watson M."/>
            <person name="Adriaenssens E.M."/>
            <person name="Foster-Nyarko E."/>
            <person name="Jarju S."/>
            <person name="Secka A."/>
            <person name="Antonio M."/>
            <person name="Oren A."/>
            <person name="Chaudhuri R.R."/>
            <person name="La Ragione R."/>
            <person name="Hildebrand F."/>
            <person name="Pallen M.J."/>
        </authorList>
    </citation>
    <scope>NUCLEOTIDE SEQUENCE</scope>
    <source>
        <strain evidence="3">10037</strain>
    </source>
</reference>
<dbReference type="EMBL" id="JADIME010000037">
    <property type="protein sequence ID" value="MBO8465052.1"/>
    <property type="molecule type" value="Genomic_DNA"/>
</dbReference>
<dbReference type="AlphaFoldDB" id="A0A9D9I391"/>
<dbReference type="PROSITE" id="PS51257">
    <property type="entry name" value="PROKAR_LIPOPROTEIN"/>
    <property type="match status" value="1"/>
</dbReference>
<feature type="domain" description="BACON" evidence="2">
    <location>
        <begin position="71"/>
        <end position="121"/>
    </location>
</feature>
<dbReference type="Proteomes" id="UP000823597">
    <property type="component" value="Unassembled WGS sequence"/>
</dbReference>
<keyword evidence="1" id="KW-0732">Signal</keyword>
<comment type="caution">
    <text evidence="3">The sequence shown here is derived from an EMBL/GenBank/DDBJ whole genome shotgun (WGS) entry which is preliminary data.</text>
</comment>
<reference evidence="3" key="1">
    <citation type="submission" date="2020-10" db="EMBL/GenBank/DDBJ databases">
        <authorList>
            <person name="Gilroy R."/>
        </authorList>
    </citation>
    <scope>NUCLEOTIDE SEQUENCE</scope>
    <source>
        <strain evidence="3">10037</strain>
    </source>
</reference>
<organism evidence="3 4">
    <name type="scientific">Candidatus Merdivivens pullistercoris</name>
    <dbReference type="NCBI Taxonomy" id="2840873"/>
    <lineage>
        <taxon>Bacteria</taxon>
        <taxon>Pseudomonadati</taxon>
        <taxon>Bacteroidota</taxon>
        <taxon>Bacteroidia</taxon>
        <taxon>Bacteroidales</taxon>
        <taxon>Muribaculaceae</taxon>
        <taxon>Muribaculaceae incertae sedis</taxon>
        <taxon>Candidatus Merdivivens</taxon>
    </lineage>
</organism>
<evidence type="ECO:0000256" key="1">
    <source>
        <dbReference type="SAM" id="SignalP"/>
    </source>
</evidence>
<evidence type="ECO:0000313" key="4">
    <source>
        <dbReference type="Proteomes" id="UP000823597"/>
    </source>
</evidence>
<dbReference type="Pfam" id="PF13004">
    <property type="entry name" value="BACON"/>
    <property type="match status" value="2"/>
</dbReference>
<dbReference type="CDD" id="cd14948">
    <property type="entry name" value="BACON"/>
    <property type="match status" value="1"/>
</dbReference>
<dbReference type="InterPro" id="IPR024361">
    <property type="entry name" value="BACON"/>
</dbReference>
<evidence type="ECO:0000313" key="3">
    <source>
        <dbReference type="EMBL" id="MBO8465052.1"/>
    </source>
</evidence>
<proteinExistence type="predicted"/>
<name>A0A9D9I391_9BACT</name>
<feature type="chain" id="PRO_5039227377" evidence="1">
    <location>
        <begin position="20"/>
        <end position="653"/>
    </location>
</feature>
<protein>
    <submittedName>
        <fullName evidence="3">BACON domain-containing protein</fullName>
    </submittedName>
</protein>
<gene>
    <name evidence="3" type="ORF">IAB93_03540</name>
</gene>
<dbReference type="Gene3D" id="2.60.40.10">
    <property type="entry name" value="Immunoglobulins"/>
    <property type="match status" value="2"/>
</dbReference>
<sequence length="653" mass="71223">MKRFSLIAAIFVIAFTALTGCKDETAPKPIFTSTTEGDIVVPAVGGDFEITYTLENPAEDGKVHATADQFDWISDFNCETSGTVTFKVAPNEAETPREGEVTVVYEYSGDPQSFTVKVTQAAKGADPVLTLTSDSEIAAEATGGDFEITFTLENPAEDGELKAEADSWITTTVNASSIAVKVAANESEEAREGNVTVTYTWSGEPQSFTVKVTQKGIGGTSGEIPFTIEIPEDEITASSAHVISTRLDASLTWHADVMSQSDYDYYGGDMEEYFLYVLEYMAEYNYTTIPDLLAGGFAYDYDEDDYTYTGLSPQTAYKAYAVGVDLEGNITTDFCIEDFTTLEMQLGNLTFDIETTPKTTSVLLDVYPSDKSACYWTTVIDDSFYDAGYTDEDIMTEIINNIGIYIMFGMGYYGDQTGLEITGMSPQTHYYAVAFGVDETALTYNSEMAKVEFTTLESQPTDAYATASIDNYWSIEDLAAYNPDYSGLLSDPTNPVLAAVDFEYNEEATSCIYILWIGDQSAADKDELYSATLSQGDIALKGDPAPLFYVAFDSDPTTLCVIGTDANGNYGDMYMDVVTFPESGKSTDYALFDEYYNALMGGSSYSVSSVSQGELIKKPVEMTETPARTVITAASSKKQAEPNGKITKFVRVK</sequence>
<accession>A0A9D9I391</accession>
<evidence type="ECO:0000259" key="2">
    <source>
        <dbReference type="Pfam" id="PF13004"/>
    </source>
</evidence>
<feature type="signal peptide" evidence="1">
    <location>
        <begin position="1"/>
        <end position="19"/>
    </location>
</feature>
<dbReference type="InterPro" id="IPR013783">
    <property type="entry name" value="Ig-like_fold"/>
</dbReference>
<feature type="domain" description="BACON" evidence="2">
    <location>
        <begin position="163"/>
        <end position="215"/>
    </location>
</feature>